<keyword evidence="2" id="KW-0804">Transcription</keyword>
<dbReference type="EMBL" id="JACXVP010000010">
    <property type="protein sequence ID" value="KAG5579024.1"/>
    <property type="molecule type" value="Genomic_DNA"/>
</dbReference>
<dbReference type="PANTHER" id="PTHR45926">
    <property type="entry name" value="OSJNBA0053K19.4 PROTEIN"/>
    <property type="match status" value="1"/>
</dbReference>
<feature type="compositionally biased region" description="Basic and acidic residues" evidence="3">
    <location>
        <begin position="391"/>
        <end position="400"/>
    </location>
</feature>
<dbReference type="Proteomes" id="UP000824120">
    <property type="component" value="Chromosome 10"/>
</dbReference>
<dbReference type="Pfam" id="PF17035">
    <property type="entry name" value="BET"/>
    <property type="match status" value="1"/>
</dbReference>
<sequence>MDSEERRRFSGKVYTRRILKKDASVAADVTRVSETLNGEQLVKVVAKTTNLTHSTSGDVPEGGIELRDVNNCSGEEMVTIRFNESKSIVESRNVRSRLEGELDDIRRMVRKIEVKETSLNKRRLVLIPRPPKISCRYPDVTRHMINRPPSPNYHPAVCGTIEREKRIPKLNQHYNPPVCGIVEREKRIRKVNQYYSSSDYLLGKDKLPSEIYKTSQKNKNETKNKGFALNRNREDLPAPATSRNARHPIPFVDALRQGRILERGKSITGAADPRKKKREMTIEEIQKLNRGLENLPEEELGAVAEMIKKRGVPYKQNNGELQLDINNIDAETMWELNRFVTNYYNKRSKSKATNIGAALKEAGTSGTHVEGGREASSESGSSSTAATLPLDEDRMQERRSSPITSISSPIRRRSSPITSISSPIIFSYPTPIISDNFNFFSDPPAVIFDDHFRFFSSSFFERRFSGKVYSRRNRKYVSPVTAAGVTSPETKVSGTLDAEQPAKVTFPMDSRFSGKVYSRRNRKTGVSLATAAGVSTLETKVSETLEAEQPAKVIPQTDLSINNLLRLNCYISGERRFSGKVYSRRNRNTGVSLATAAGVETKVSKTLDAEQPAKSTCGPMVAALKEAGTSEADNSSSSDSGSSSTDSDSSHTSSSC</sequence>
<dbReference type="PROSITE" id="PS51525">
    <property type="entry name" value="NET"/>
    <property type="match status" value="1"/>
</dbReference>
<name>A0A9J5WVL7_SOLCO</name>
<dbReference type="InterPro" id="IPR038336">
    <property type="entry name" value="NET_sf"/>
</dbReference>
<feature type="domain" description="NET" evidence="4">
    <location>
        <begin position="270"/>
        <end position="351"/>
    </location>
</feature>
<evidence type="ECO:0000259" key="4">
    <source>
        <dbReference type="PROSITE" id="PS51525"/>
    </source>
</evidence>
<dbReference type="AlphaFoldDB" id="A0A9J5WVL7"/>
<evidence type="ECO:0000313" key="6">
    <source>
        <dbReference type="Proteomes" id="UP000824120"/>
    </source>
</evidence>
<feature type="compositionally biased region" description="Low complexity" evidence="3">
    <location>
        <begin position="377"/>
        <end position="387"/>
    </location>
</feature>
<feature type="compositionally biased region" description="Low complexity" evidence="3">
    <location>
        <begin position="629"/>
        <end position="656"/>
    </location>
</feature>
<evidence type="ECO:0000256" key="2">
    <source>
        <dbReference type="ARBA" id="ARBA00023163"/>
    </source>
</evidence>
<reference evidence="5 6" key="1">
    <citation type="submission" date="2020-09" db="EMBL/GenBank/DDBJ databases">
        <title>De no assembly of potato wild relative species, Solanum commersonii.</title>
        <authorList>
            <person name="Cho K."/>
        </authorList>
    </citation>
    <scope>NUCLEOTIDE SEQUENCE [LARGE SCALE GENOMIC DNA]</scope>
    <source>
        <strain evidence="5">LZ3.2</strain>
        <tissue evidence="5">Leaf</tissue>
    </source>
</reference>
<dbReference type="Gene3D" id="1.20.1270.220">
    <property type="match status" value="1"/>
</dbReference>
<feature type="region of interest" description="Disordered" evidence="3">
    <location>
        <begin position="362"/>
        <end position="414"/>
    </location>
</feature>
<comment type="caution">
    <text evidence="5">The sequence shown here is derived from an EMBL/GenBank/DDBJ whole genome shotgun (WGS) entry which is preliminary data.</text>
</comment>
<evidence type="ECO:0000256" key="1">
    <source>
        <dbReference type="ARBA" id="ARBA00023015"/>
    </source>
</evidence>
<dbReference type="InterPro" id="IPR027353">
    <property type="entry name" value="NET_dom"/>
</dbReference>
<feature type="region of interest" description="Disordered" evidence="3">
    <location>
        <begin position="605"/>
        <end position="656"/>
    </location>
</feature>
<feature type="compositionally biased region" description="Low complexity" evidence="3">
    <location>
        <begin position="401"/>
        <end position="414"/>
    </location>
</feature>
<gene>
    <name evidence="5" type="ORF">H5410_049651</name>
</gene>
<keyword evidence="1" id="KW-0805">Transcription regulation</keyword>
<evidence type="ECO:0000256" key="3">
    <source>
        <dbReference type="SAM" id="MobiDB-lite"/>
    </source>
</evidence>
<proteinExistence type="predicted"/>
<accession>A0A9J5WVL7</accession>
<dbReference type="OrthoDB" id="10402350at2759"/>
<keyword evidence="6" id="KW-1185">Reference proteome</keyword>
<protein>
    <recommendedName>
        <fullName evidence="4">NET domain-containing protein</fullName>
    </recommendedName>
</protein>
<evidence type="ECO:0000313" key="5">
    <source>
        <dbReference type="EMBL" id="KAG5579024.1"/>
    </source>
</evidence>
<organism evidence="5 6">
    <name type="scientific">Solanum commersonii</name>
    <name type="common">Commerson's wild potato</name>
    <name type="synonym">Commerson's nightshade</name>
    <dbReference type="NCBI Taxonomy" id="4109"/>
    <lineage>
        <taxon>Eukaryota</taxon>
        <taxon>Viridiplantae</taxon>
        <taxon>Streptophyta</taxon>
        <taxon>Embryophyta</taxon>
        <taxon>Tracheophyta</taxon>
        <taxon>Spermatophyta</taxon>
        <taxon>Magnoliopsida</taxon>
        <taxon>eudicotyledons</taxon>
        <taxon>Gunneridae</taxon>
        <taxon>Pentapetalae</taxon>
        <taxon>asterids</taxon>
        <taxon>lamiids</taxon>
        <taxon>Solanales</taxon>
        <taxon>Solanaceae</taxon>
        <taxon>Solanoideae</taxon>
        <taxon>Solaneae</taxon>
        <taxon>Solanum</taxon>
    </lineage>
</organism>